<reference evidence="4 5" key="1">
    <citation type="submission" date="2023-08" db="EMBL/GenBank/DDBJ databases">
        <title>Genome sequence of Thermaerobacter compostii strain Ins1, a spore-forming filamentous bacterium isolated from a deep geothermal reservoir.</title>
        <authorList>
            <person name="Bregnard D."/>
            <person name="Gonzalez D."/>
            <person name="Junier P."/>
        </authorList>
    </citation>
    <scope>NUCLEOTIDE SEQUENCE [LARGE SCALE GENOMIC DNA]</scope>
    <source>
        <strain evidence="4 5">Ins1</strain>
    </source>
</reference>
<dbReference type="EMBL" id="CP132508">
    <property type="protein sequence ID" value="WPD19399.1"/>
    <property type="molecule type" value="Genomic_DNA"/>
</dbReference>
<evidence type="ECO:0000256" key="1">
    <source>
        <dbReference type="PROSITE-ProRule" id="PRU01076"/>
    </source>
</evidence>
<protein>
    <submittedName>
        <fullName evidence="4">AbrB/MazE/SpoVT family DNA-binding domain-containing protein</fullName>
    </submittedName>
</protein>
<dbReference type="PANTHER" id="PTHR34860:SF6">
    <property type="entry name" value="REPRESSOR-LIKE PROTEIN SSO7C3"/>
    <property type="match status" value="1"/>
</dbReference>
<feature type="compositionally biased region" description="Low complexity" evidence="2">
    <location>
        <begin position="98"/>
        <end position="109"/>
    </location>
</feature>
<dbReference type="GO" id="GO:0003677">
    <property type="term" value="F:DNA binding"/>
    <property type="evidence" value="ECO:0007669"/>
    <property type="project" value="UniProtKB-KW"/>
</dbReference>
<dbReference type="SUPFAM" id="SSF89447">
    <property type="entry name" value="AbrB/MazE/MraZ-like"/>
    <property type="match status" value="1"/>
</dbReference>
<keyword evidence="1 4" id="KW-0238">DNA-binding</keyword>
<dbReference type="RefSeq" id="WP_318750935.1">
    <property type="nucleotide sequence ID" value="NZ_CP132508.1"/>
</dbReference>
<evidence type="ECO:0000313" key="5">
    <source>
        <dbReference type="Proteomes" id="UP001304683"/>
    </source>
</evidence>
<gene>
    <name evidence="4" type="ORF">Q5761_01630</name>
</gene>
<proteinExistence type="predicted"/>
<evidence type="ECO:0000259" key="3">
    <source>
        <dbReference type="PROSITE" id="PS51740"/>
    </source>
</evidence>
<dbReference type="Proteomes" id="UP001304683">
    <property type="component" value="Chromosome"/>
</dbReference>
<accession>A0ABZ0QQ66</accession>
<feature type="region of interest" description="Disordered" evidence="2">
    <location>
        <begin position="89"/>
        <end position="119"/>
    </location>
</feature>
<dbReference type="Pfam" id="PF04014">
    <property type="entry name" value="MazE_antitoxin"/>
    <property type="match status" value="1"/>
</dbReference>
<dbReference type="Gene3D" id="2.10.260.10">
    <property type="match status" value="1"/>
</dbReference>
<keyword evidence="5" id="KW-1185">Reference proteome</keyword>
<organism evidence="4 5">
    <name type="scientific">Thermaerobacter composti</name>
    <dbReference type="NCBI Taxonomy" id="554949"/>
    <lineage>
        <taxon>Bacteria</taxon>
        <taxon>Bacillati</taxon>
        <taxon>Bacillota</taxon>
        <taxon>Clostridia</taxon>
        <taxon>Eubacteriales</taxon>
        <taxon>Clostridiales Family XVII. Incertae Sedis</taxon>
        <taxon>Thermaerobacter</taxon>
    </lineage>
</organism>
<dbReference type="InterPro" id="IPR052975">
    <property type="entry name" value="Repressor-like_regulatory"/>
</dbReference>
<dbReference type="NCBIfam" id="TIGR01439">
    <property type="entry name" value="lp_hng_hel_AbrB"/>
    <property type="match status" value="1"/>
</dbReference>
<dbReference type="SMART" id="SM00966">
    <property type="entry name" value="SpoVT_AbrB"/>
    <property type="match status" value="1"/>
</dbReference>
<name>A0ABZ0QQ66_9FIRM</name>
<dbReference type="PROSITE" id="PS51740">
    <property type="entry name" value="SPOVT_ABRB"/>
    <property type="match status" value="1"/>
</dbReference>
<dbReference type="InterPro" id="IPR037914">
    <property type="entry name" value="SpoVT-AbrB_sf"/>
</dbReference>
<evidence type="ECO:0000313" key="4">
    <source>
        <dbReference type="EMBL" id="WPD19399.1"/>
    </source>
</evidence>
<sequence length="119" mass="13033">MGTRGDRAVAVVKILQRGQMTLPKAIRERVGLEEGDDVLVYVNGEGEIVLYPLPRPRSLKELGSVLKIDRPVDTGEAREAIRASRARRWAEKHGLDGPGAQALAQAAAGREPVEDRVRE</sequence>
<dbReference type="PANTHER" id="PTHR34860">
    <property type="entry name" value="REPRESSOR-LIKE PROTEIN SSO7C3"/>
    <property type="match status" value="1"/>
</dbReference>
<evidence type="ECO:0000256" key="2">
    <source>
        <dbReference type="SAM" id="MobiDB-lite"/>
    </source>
</evidence>
<dbReference type="InterPro" id="IPR007159">
    <property type="entry name" value="SpoVT-AbrB_dom"/>
</dbReference>
<feature type="domain" description="SpoVT-AbrB" evidence="3">
    <location>
        <begin position="9"/>
        <end position="55"/>
    </location>
</feature>